<name>A0AAU2A571_9ACTN</name>
<dbReference type="EMBL" id="CP108222">
    <property type="protein sequence ID" value="WTT19505.1"/>
    <property type="molecule type" value="Genomic_DNA"/>
</dbReference>
<accession>A0AAU2A571</accession>
<evidence type="ECO:0000313" key="1">
    <source>
        <dbReference type="EMBL" id="WTT19505.1"/>
    </source>
</evidence>
<sequence length="225" mass="24151">MADPVTERASPPTGYGFLLPEDWVQIPLRQGDAEDAVRSLVASTFARVPADVPRDKLTPLRLELERRLRAAVAEARRAKALEMYLPVKLAGEVNLGASFTVSNARLPAHSGPDGASSEVSDPAEIAVQLLSADGTASASERDLSSGEVDGALAVRRERVVPAAPERGVESVSRRAEYLVAVPGDPGQWLVVAFSTIGAGDPRDDLADAMVEWFDALMTTFRWSWT</sequence>
<protein>
    <submittedName>
        <fullName evidence="1">Uncharacterized protein</fullName>
    </submittedName>
</protein>
<reference evidence="1" key="1">
    <citation type="submission" date="2022-10" db="EMBL/GenBank/DDBJ databases">
        <title>The complete genomes of actinobacterial strains from the NBC collection.</title>
        <authorList>
            <person name="Joergensen T.S."/>
            <person name="Alvarez Arevalo M."/>
            <person name="Sterndorff E.B."/>
            <person name="Faurdal D."/>
            <person name="Vuksanovic O."/>
            <person name="Mourched A.-S."/>
            <person name="Charusanti P."/>
            <person name="Shaw S."/>
            <person name="Blin K."/>
            <person name="Weber T."/>
        </authorList>
    </citation>
    <scope>NUCLEOTIDE SEQUENCE</scope>
    <source>
        <strain evidence="1">NBC_00093</strain>
    </source>
</reference>
<dbReference type="AlphaFoldDB" id="A0AAU2A571"/>
<proteinExistence type="predicted"/>
<gene>
    <name evidence="1" type="ORF">OHA22_30255</name>
</gene>
<organism evidence="1">
    <name type="scientific">Streptomyces sp. NBC_00093</name>
    <dbReference type="NCBI Taxonomy" id="2975649"/>
    <lineage>
        <taxon>Bacteria</taxon>
        <taxon>Bacillati</taxon>
        <taxon>Actinomycetota</taxon>
        <taxon>Actinomycetes</taxon>
        <taxon>Kitasatosporales</taxon>
        <taxon>Streptomycetaceae</taxon>
        <taxon>Streptomyces</taxon>
    </lineage>
</organism>